<dbReference type="MEROPS" id="C26.A31"/>
<dbReference type="Pfam" id="PF00117">
    <property type="entry name" value="GATase"/>
    <property type="match status" value="1"/>
</dbReference>
<organism evidence="13 14">
    <name type="scientific">Pyrobaculum oguniense (strain DSM 13380 / JCM 10595 / TE7)</name>
    <dbReference type="NCBI Taxonomy" id="698757"/>
    <lineage>
        <taxon>Archaea</taxon>
        <taxon>Thermoproteota</taxon>
        <taxon>Thermoprotei</taxon>
        <taxon>Thermoproteales</taxon>
        <taxon>Thermoproteaceae</taxon>
        <taxon>Pyrobaculum</taxon>
    </lineage>
</organism>
<accession>H6Q7N0</accession>
<dbReference type="STRING" id="698757.Pogu_0360"/>
<keyword evidence="3 10" id="KW-0436">Ligase</keyword>
<dbReference type="InterPro" id="IPR022955">
    <property type="entry name" value="GMP_synthase"/>
</dbReference>
<evidence type="ECO:0000256" key="8">
    <source>
        <dbReference type="ARBA" id="ARBA00022962"/>
    </source>
</evidence>
<dbReference type="Gene3D" id="3.40.50.880">
    <property type="match status" value="1"/>
</dbReference>
<evidence type="ECO:0000259" key="12">
    <source>
        <dbReference type="PROSITE" id="PS51553"/>
    </source>
</evidence>
<evidence type="ECO:0000256" key="11">
    <source>
        <dbReference type="PROSITE-ProRule" id="PRU00886"/>
    </source>
</evidence>
<feature type="active site" evidence="10">
    <location>
        <position position="166"/>
    </location>
</feature>
<dbReference type="SUPFAM" id="SSF52317">
    <property type="entry name" value="Class I glutamine amidotransferase-like"/>
    <property type="match status" value="1"/>
</dbReference>
<dbReference type="Proteomes" id="UP000009062">
    <property type="component" value="Chromosome"/>
</dbReference>
<dbReference type="PRINTS" id="PR00097">
    <property type="entry name" value="ANTSNTHASEII"/>
</dbReference>
<feature type="active site" evidence="10">
    <location>
        <position position="164"/>
    </location>
</feature>
<dbReference type="GO" id="GO:0005829">
    <property type="term" value="C:cytosol"/>
    <property type="evidence" value="ECO:0007669"/>
    <property type="project" value="TreeGrafter"/>
</dbReference>
<dbReference type="KEGG" id="pog:Pogu_0360"/>
<sequence>MEKILVVNLGGQYAHLIARRIREIGAYAEIASYDSVLEVAKSDEVKAIVLSGGPASVYEPNSPDLPVDLLYLGKPVLGICFGHQWIAKKLGGVVERGKGEYGKTMVRILSSDPLFEGWEAEEVVWMSHSDYVKEVPSGFQVLAVSENGYVAAMRSGHIYGVQFHPEVRHTAKGVRLLENFVRKVAGIKSVWVPEEQVGKIVEEIKARVKEGIVVVGVSGGVDSTVTAVLLHMALGSRVKAVFIDHGLFREGEPEKAVQLLRSIGIDVLYIDARERFLKKLDGVSDCEEKRRIVGETFAEVFTEVVAGIPNAKYLAQGTLYPDVIESGAVKGADRIKSHHNVGGIPSWFSLELIEPLRDFYKDEVRRIAKSLGLPDEVVYRHPFPGPGLAVRIIGPFTLEKLEIVRRATKIVEEELDRAGLLRKVWQAFATVGEDKWVGVKGDRRAEGYIVTVRVVESEDAMTADWAKIPHDVLDKIASRIASEIPHVTMVTYAITSKPPSTIEPC</sequence>
<evidence type="ECO:0000313" key="14">
    <source>
        <dbReference type="Proteomes" id="UP000009062"/>
    </source>
</evidence>
<dbReference type="EC" id="6.3.5.2" evidence="10"/>
<dbReference type="InterPro" id="IPR022310">
    <property type="entry name" value="NAD/GMP_synthase"/>
</dbReference>
<dbReference type="InterPro" id="IPR029062">
    <property type="entry name" value="Class_I_gatase-like"/>
</dbReference>
<feature type="binding site" evidence="11">
    <location>
        <begin position="218"/>
        <end position="224"/>
    </location>
    <ligand>
        <name>ATP</name>
        <dbReference type="ChEBI" id="CHEBI:30616"/>
    </ligand>
</feature>
<dbReference type="PANTHER" id="PTHR11922:SF2">
    <property type="entry name" value="GMP SYNTHASE [GLUTAMINE-HYDROLYZING]"/>
    <property type="match status" value="1"/>
</dbReference>
<protein>
    <recommendedName>
        <fullName evidence="10">GMP synthase [glutamine-hydrolyzing]</fullName>
        <ecNumber evidence="10">6.3.5.2</ecNumber>
    </recommendedName>
    <alternativeName>
        <fullName evidence="10">GMP synthetase</fullName>
    </alternativeName>
    <alternativeName>
        <fullName evidence="10">Glutamine amidotransferase</fullName>
    </alternativeName>
</protein>
<dbReference type="NCBIfam" id="TIGR00884">
    <property type="entry name" value="guaA_Cterm"/>
    <property type="match status" value="1"/>
</dbReference>
<dbReference type="NCBIfam" id="TIGR00888">
    <property type="entry name" value="guaA_Nterm"/>
    <property type="match status" value="1"/>
</dbReference>
<evidence type="ECO:0000256" key="9">
    <source>
        <dbReference type="ARBA" id="ARBA00049404"/>
    </source>
</evidence>
<evidence type="ECO:0000256" key="5">
    <source>
        <dbReference type="ARBA" id="ARBA00022749"/>
    </source>
</evidence>
<dbReference type="InterPro" id="IPR017926">
    <property type="entry name" value="GATASE"/>
</dbReference>
<comment type="catalytic activity">
    <reaction evidence="9 10">
        <text>XMP + L-glutamine + ATP + H2O = GMP + L-glutamate + AMP + diphosphate + 2 H(+)</text>
        <dbReference type="Rhea" id="RHEA:11680"/>
        <dbReference type="ChEBI" id="CHEBI:15377"/>
        <dbReference type="ChEBI" id="CHEBI:15378"/>
        <dbReference type="ChEBI" id="CHEBI:29985"/>
        <dbReference type="ChEBI" id="CHEBI:30616"/>
        <dbReference type="ChEBI" id="CHEBI:33019"/>
        <dbReference type="ChEBI" id="CHEBI:57464"/>
        <dbReference type="ChEBI" id="CHEBI:58115"/>
        <dbReference type="ChEBI" id="CHEBI:58359"/>
        <dbReference type="ChEBI" id="CHEBI:456215"/>
        <dbReference type="EC" id="6.3.5.2"/>
    </reaction>
</comment>
<dbReference type="eggNOG" id="arCOG00085">
    <property type="taxonomic scope" value="Archaea"/>
</dbReference>
<evidence type="ECO:0000256" key="2">
    <source>
        <dbReference type="ARBA" id="ARBA00005153"/>
    </source>
</evidence>
<dbReference type="PROSITE" id="PS51273">
    <property type="entry name" value="GATASE_TYPE_1"/>
    <property type="match status" value="1"/>
</dbReference>
<dbReference type="PROSITE" id="PS51553">
    <property type="entry name" value="GMPS_ATP_PPASE"/>
    <property type="match status" value="1"/>
</dbReference>
<keyword evidence="4 10" id="KW-0547">Nucleotide-binding</keyword>
<evidence type="ECO:0000256" key="3">
    <source>
        <dbReference type="ARBA" id="ARBA00022598"/>
    </source>
</evidence>
<dbReference type="PANTHER" id="PTHR11922">
    <property type="entry name" value="GMP SYNTHASE-RELATED"/>
    <property type="match status" value="1"/>
</dbReference>
<dbReference type="HAMAP" id="MF_00344">
    <property type="entry name" value="GMP_synthase"/>
    <property type="match status" value="1"/>
</dbReference>
<evidence type="ECO:0000256" key="10">
    <source>
        <dbReference type="HAMAP-Rule" id="MF_00344"/>
    </source>
</evidence>
<dbReference type="InterPro" id="IPR001674">
    <property type="entry name" value="GMP_synth_C"/>
</dbReference>
<dbReference type="Gene3D" id="3.40.50.620">
    <property type="entry name" value="HUPs"/>
    <property type="match status" value="1"/>
</dbReference>
<comment type="function">
    <text evidence="1 10">Catalyzes the synthesis of GMP from XMP.</text>
</comment>
<dbReference type="EMBL" id="CP003316">
    <property type="protein sequence ID" value="AFA38387.1"/>
    <property type="molecule type" value="Genomic_DNA"/>
</dbReference>
<dbReference type="PRINTS" id="PR00096">
    <property type="entry name" value="GATASE"/>
</dbReference>
<dbReference type="Gene3D" id="3.30.300.10">
    <property type="match status" value="1"/>
</dbReference>
<dbReference type="InterPro" id="IPR004739">
    <property type="entry name" value="GMP_synth_GATase"/>
</dbReference>
<dbReference type="AlphaFoldDB" id="H6Q7N0"/>
<dbReference type="FunFam" id="3.30.300.10:FF:000002">
    <property type="entry name" value="GMP synthase [glutamine-hydrolyzing]"/>
    <property type="match status" value="1"/>
</dbReference>
<reference evidence="13 14" key="1">
    <citation type="journal article" date="2012" name="Stand. Genomic Sci.">
        <title>Complete genome sequence of Pyrobaculum oguniense.</title>
        <authorList>
            <person name="Bernick D.L."/>
            <person name="Karplus K."/>
            <person name="Lui L.M."/>
            <person name="Coker J.K."/>
            <person name="Murphy J.N."/>
            <person name="Chan P.P."/>
            <person name="Cozen A.E."/>
            <person name="Lowe T.M."/>
        </authorList>
    </citation>
    <scope>NUCLEOTIDE SEQUENCE [LARGE SCALE GENOMIC DNA]</scope>
    <source>
        <strain evidence="13 14">TE7</strain>
    </source>
</reference>
<dbReference type="Pfam" id="PF00958">
    <property type="entry name" value="GMP_synt_C"/>
    <property type="match status" value="1"/>
</dbReference>
<keyword evidence="14" id="KW-1185">Reference proteome</keyword>
<evidence type="ECO:0000256" key="4">
    <source>
        <dbReference type="ARBA" id="ARBA00022741"/>
    </source>
</evidence>
<dbReference type="InterPro" id="IPR025777">
    <property type="entry name" value="GMPS_ATP_PPase_dom"/>
</dbReference>
<evidence type="ECO:0000256" key="6">
    <source>
        <dbReference type="ARBA" id="ARBA00022755"/>
    </source>
</evidence>
<evidence type="ECO:0000256" key="7">
    <source>
        <dbReference type="ARBA" id="ARBA00022840"/>
    </source>
</evidence>
<evidence type="ECO:0000313" key="13">
    <source>
        <dbReference type="EMBL" id="AFA38387.1"/>
    </source>
</evidence>
<gene>
    <name evidence="10" type="primary">guaA</name>
    <name evidence="13" type="ordered locus">Pogu_0360</name>
</gene>
<comment type="pathway">
    <text evidence="2 10">Purine metabolism; GMP biosynthesis; GMP from XMP (L-Gln route): step 1/1.</text>
</comment>
<name>H6Q7N0_PYROT</name>
<keyword evidence="5 10" id="KW-0332">GMP biosynthesis</keyword>
<proteinExistence type="inferred from homology"/>
<keyword evidence="6 10" id="KW-0658">Purine biosynthesis</keyword>
<dbReference type="HOGENOM" id="CLU_014340_0_5_2"/>
<dbReference type="UniPathway" id="UPA00189">
    <property type="reaction ID" value="UER00296"/>
</dbReference>
<keyword evidence="7 10" id="KW-0067">ATP-binding</keyword>
<dbReference type="FunFam" id="3.40.50.880:FF:000001">
    <property type="entry name" value="GMP synthase [glutamine-hydrolyzing]"/>
    <property type="match status" value="1"/>
</dbReference>
<dbReference type="CDD" id="cd01997">
    <property type="entry name" value="GMP_synthase_C"/>
    <property type="match status" value="1"/>
</dbReference>
<dbReference type="GO" id="GO:0005524">
    <property type="term" value="F:ATP binding"/>
    <property type="evidence" value="ECO:0007669"/>
    <property type="project" value="UniProtKB-UniRule"/>
</dbReference>
<feature type="domain" description="GMPS ATP-PPase" evidence="12">
    <location>
        <begin position="191"/>
        <end position="380"/>
    </location>
</feature>
<dbReference type="NCBIfam" id="NF000848">
    <property type="entry name" value="PRK00074.1"/>
    <property type="match status" value="1"/>
</dbReference>
<evidence type="ECO:0000256" key="1">
    <source>
        <dbReference type="ARBA" id="ARBA00002332"/>
    </source>
</evidence>
<dbReference type="InterPro" id="IPR014729">
    <property type="entry name" value="Rossmann-like_a/b/a_fold"/>
</dbReference>
<dbReference type="SUPFAM" id="SSF52402">
    <property type="entry name" value="Adenine nucleotide alpha hydrolases-like"/>
    <property type="match status" value="1"/>
</dbReference>
<dbReference type="GO" id="GO:0003921">
    <property type="term" value="F:GMP synthase activity"/>
    <property type="evidence" value="ECO:0007669"/>
    <property type="project" value="InterPro"/>
</dbReference>
<feature type="active site" description="Nucleophile" evidence="10">
    <location>
        <position position="80"/>
    </location>
</feature>
<dbReference type="Pfam" id="PF02540">
    <property type="entry name" value="NAD_synthase"/>
    <property type="match status" value="1"/>
</dbReference>
<dbReference type="CDD" id="cd01742">
    <property type="entry name" value="GATase1_GMP_Synthase"/>
    <property type="match status" value="1"/>
</dbReference>
<keyword evidence="8 10" id="KW-0315">Glutamine amidotransferase</keyword>